<name>A0A645BGH3_9ZZZZ</name>
<keyword evidence="4" id="KW-0720">Serine protease</keyword>
<evidence type="ECO:0000256" key="3">
    <source>
        <dbReference type="ARBA" id="ARBA00022801"/>
    </source>
</evidence>
<gene>
    <name evidence="5" type="ORF">SDC9_111427</name>
</gene>
<dbReference type="PANTHER" id="PTHR20842">
    <property type="entry name" value="PROTEASE S51 ALPHA-ASPARTYL DIPEPTIDASE"/>
    <property type="match status" value="1"/>
</dbReference>
<dbReference type="Gene3D" id="3.40.50.880">
    <property type="match status" value="1"/>
</dbReference>
<evidence type="ECO:0000256" key="2">
    <source>
        <dbReference type="ARBA" id="ARBA00022670"/>
    </source>
</evidence>
<comment type="caution">
    <text evidence="5">The sequence shown here is derived from an EMBL/GenBank/DDBJ whole genome shotgun (WGS) entry which is preliminary data.</text>
</comment>
<comment type="similarity">
    <text evidence="1">Belongs to the peptidase S51 family.</text>
</comment>
<dbReference type="InterPro" id="IPR005320">
    <property type="entry name" value="Peptidase_S51"/>
</dbReference>
<dbReference type="GO" id="GO:0006508">
    <property type="term" value="P:proteolysis"/>
    <property type="evidence" value="ECO:0007669"/>
    <property type="project" value="UniProtKB-KW"/>
</dbReference>
<evidence type="ECO:0000313" key="5">
    <source>
        <dbReference type="EMBL" id="MPM64540.1"/>
    </source>
</evidence>
<dbReference type="EC" id="3.4.21.-" evidence="5"/>
<sequence>MKLLLTSAGLTNQTIVKALDELVGKSLDQLKVAFIPTAANLEEGDKGWLIDDLRRLSFLKFKEIDIVDISALPKEIWQKRLENADVLFVEGGNTYYLMYWFNKSGLSKELPELLKTRVYIGVSAGTVVATPSILNAEFEKQPVLDLGEKVDDTGLSLVDFMIEPHINSVYFPEFTFDFVKKEQENFSYPIYAIDDDTAIKIDGDKLEVVSQGVWEKFEK</sequence>
<dbReference type="Pfam" id="PF03575">
    <property type="entry name" value="Peptidase_S51"/>
    <property type="match status" value="1"/>
</dbReference>
<proteinExistence type="inferred from homology"/>
<keyword evidence="2" id="KW-0645">Protease</keyword>
<dbReference type="AlphaFoldDB" id="A0A645BGH3"/>
<accession>A0A645BGH3</accession>
<dbReference type="EMBL" id="VSSQ01020009">
    <property type="protein sequence ID" value="MPM64540.1"/>
    <property type="molecule type" value="Genomic_DNA"/>
</dbReference>
<reference evidence="5" key="1">
    <citation type="submission" date="2019-08" db="EMBL/GenBank/DDBJ databases">
        <authorList>
            <person name="Kucharzyk K."/>
            <person name="Murdoch R.W."/>
            <person name="Higgins S."/>
            <person name="Loffler F."/>
        </authorList>
    </citation>
    <scope>NUCLEOTIDE SEQUENCE</scope>
</reference>
<evidence type="ECO:0000256" key="4">
    <source>
        <dbReference type="ARBA" id="ARBA00022825"/>
    </source>
</evidence>
<dbReference type="GO" id="GO:0008236">
    <property type="term" value="F:serine-type peptidase activity"/>
    <property type="evidence" value="ECO:0007669"/>
    <property type="project" value="UniProtKB-KW"/>
</dbReference>
<dbReference type="SUPFAM" id="SSF52317">
    <property type="entry name" value="Class I glutamine amidotransferase-like"/>
    <property type="match status" value="1"/>
</dbReference>
<dbReference type="InterPro" id="IPR029062">
    <property type="entry name" value="Class_I_gatase-like"/>
</dbReference>
<organism evidence="5">
    <name type="scientific">bioreactor metagenome</name>
    <dbReference type="NCBI Taxonomy" id="1076179"/>
    <lineage>
        <taxon>unclassified sequences</taxon>
        <taxon>metagenomes</taxon>
        <taxon>ecological metagenomes</taxon>
    </lineage>
</organism>
<keyword evidence="3 5" id="KW-0378">Hydrolase</keyword>
<evidence type="ECO:0000256" key="1">
    <source>
        <dbReference type="ARBA" id="ARBA00006534"/>
    </source>
</evidence>
<protein>
    <submittedName>
        <fullName evidence="5">Putative peptidase</fullName>
        <ecNumber evidence="5">3.4.21.-</ecNumber>
    </submittedName>
</protein>
<dbReference type="PANTHER" id="PTHR20842:SF0">
    <property type="entry name" value="ALPHA-ASPARTYL DIPEPTIDASE"/>
    <property type="match status" value="1"/>
</dbReference>